<organism evidence="1 2">
    <name type="scientific">Limosilactobacillus equigenerosi DSM 18793 = JCM 14505</name>
    <dbReference type="NCBI Taxonomy" id="1423742"/>
    <lineage>
        <taxon>Bacteria</taxon>
        <taxon>Bacillati</taxon>
        <taxon>Bacillota</taxon>
        <taxon>Bacilli</taxon>
        <taxon>Lactobacillales</taxon>
        <taxon>Lactobacillaceae</taxon>
        <taxon>Limosilactobacillus</taxon>
    </lineage>
</organism>
<dbReference type="Proteomes" id="UP000051084">
    <property type="component" value="Unassembled WGS sequence"/>
</dbReference>
<evidence type="ECO:0000313" key="1">
    <source>
        <dbReference type="EMBL" id="KRL94028.1"/>
    </source>
</evidence>
<evidence type="ECO:0008006" key="3">
    <source>
        <dbReference type="Google" id="ProtNLM"/>
    </source>
</evidence>
<dbReference type="Pfam" id="PF05014">
    <property type="entry name" value="Nuc_deoxyrib_tr"/>
    <property type="match status" value="1"/>
</dbReference>
<dbReference type="EMBL" id="AZGC01000039">
    <property type="protein sequence ID" value="KRL94028.1"/>
    <property type="molecule type" value="Genomic_DNA"/>
</dbReference>
<name>A0A0R1UL88_9LACO</name>
<gene>
    <name evidence="1" type="ORF">FC21_GL001500</name>
</gene>
<proteinExistence type="predicted"/>
<accession>A0A0R1UL88</accession>
<protein>
    <recommendedName>
        <fullName evidence="3">Nucleoside 2-deoxyribosyltransferase</fullName>
    </recommendedName>
</protein>
<dbReference type="Gene3D" id="3.40.50.450">
    <property type="match status" value="1"/>
</dbReference>
<dbReference type="OrthoDB" id="397706at2"/>
<keyword evidence="2" id="KW-1185">Reference proteome</keyword>
<dbReference type="PATRIC" id="fig|1423742.4.peg.1554"/>
<dbReference type="SUPFAM" id="SSF52309">
    <property type="entry name" value="N-(deoxy)ribosyltransferase-like"/>
    <property type="match status" value="1"/>
</dbReference>
<comment type="caution">
    <text evidence="1">The sequence shown here is derived from an EMBL/GenBank/DDBJ whole genome shotgun (WGS) entry which is preliminary data.</text>
</comment>
<reference evidence="1 2" key="1">
    <citation type="journal article" date="2015" name="Genome Announc.">
        <title>Expanding the biotechnology potential of lactobacilli through comparative genomics of 213 strains and associated genera.</title>
        <authorList>
            <person name="Sun Z."/>
            <person name="Harris H.M."/>
            <person name="McCann A."/>
            <person name="Guo C."/>
            <person name="Argimon S."/>
            <person name="Zhang W."/>
            <person name="Yang X."/>
            <person name="Jeffery I.B."/>
            <person name="Cooney J.C."/>
            <person name="Kagawa T.F."/>
            <person name="Liu W."/>
            <person name="Song Y."/>
            <person name="Salvetti E."/>
            <person name="Wrobel A."/>
            <person name="Rasinkangas P."/>
            <person name="Parkhill J."/>
            <person name="Rea M.C."/>
            <person name="O'Sullivan O."/>
            <person name="Ritari J."/>
            <person name="Douillard F.P."/>
            <person name="Paul Ross R."/>
            <person name="Yang R."/>
            <person name="Briner A.E."/>
            <person name="Felis G.E."/>
            <person name="de Vos W.M."/>
            <person name="Barrangou R."/>
            <person name="Klaenhammer T.R."/>
            <person name="Caufield P.W."/>
            <person name="Cui Y."/>
            <person name="Zhang H."/>
            <person name="O'Toole P.W."/>
        </authorList>
    </citation>
    <scope>NUCLEOTIDE SEQUENCE [LARGE SCALE GENOMIC DNA]</scope>
    <source>
        <strain evidence="1 2">DSM 18793</strain>
    </source>
</reference>
<dbReference type="InterPro" id="IPR007710">
    <property type="entry name" value="Nucleoside_deoxyribTrfase"/>
</dbReference>
<evidence type="ECO:0000313" key="2">
    <source>
        <dbReference type="Proteomes" id="UP000051084"/>
    </source>
</evidence>
<dbReference type="STRING" id="417373.GCA_001570685_00591"/>
<dbReference type="AlphaFoldDB" id="A0A0R1UL88"/>
<dbReference type="RefSeq" id="WP_056995694.1">
    <property type="nucleotide sequence ID" value="NZ_AZGC01000039.1"/>
</dbReference>
<sequence>MRIYLAGPFFSDEQIARVAKLEQALAANPSVDEVFSPRLDKSWTGEEGTPAWADYIFKMDTSQIDEADALVVVHDYLHVNMDSGTAFEVGYAYRSQTPIVVVQELTDEPVNLMIGQALQTYLTDPNEIATLDFNNLPTIPYEGKTF</sequence>